<name>A0A915HR05_ROMCU</name>
<evidence type="ECO:0000313" key="3">
    <source>
        <dbReference type="WBParaSite" id="nRc.2.0.1.t03941-RA"/>
    </source>
</evidence>
<reference evidence="3" key="1">
    <citation type="submission" date="2022-11" db="UniProtKB">
        <authorList>
            <consortium name="WormBaseParasite"/>
        </authorList>
    </citation>
    <scope>IDENTIFICATION</scope>
</reference>
<dbReference type="AlphaFoldDB" id="A0A915HR05"/>
<evidence type="ECO:0000313" key="2">
    <source>
        <dbReference type="Proteomes" id="UP000887565"/>
    </source>
</evidence>
<feature type="chain" id="PRO_5037793881" evidence="1">
    <location>
        <begin position="18"/>
        <end position="226"/>
    </location>
</feature>
<dbReference type="WBParaSite" id="nRc.2.0.1.t03941-RA">
    <property type="protein sequence ID" value="nRc.2.0.1.t03941-RA"/>
    <property type="gene ID" value="nRc.2.0.1.g03941"/>
</dbReference>
<protein>
    <submittedName>
        <fullName evidence="3">Uncharacterized protein</fullName>
    </submittedName>
</protein>
<dbReference type="Proteomes" id="UP000887565">
    <property type="component" value="Unplaced"/>
</dbReference>
<proteinExistence type="predicted"/>
<organism evidence="2 3">
    <name type="scientific">Romanomermis culicivorax</name>
    <name type="common">Nematode worm</name>
    <dbReference type="NCBI Taxonomy" id="13658"/>
    <lineage>
        <taxon>Eukaryota</taxon>
        <taxon>Metazoa</taxon>
        <taxon>Ecdysozoa</taxon>
        <taxon>Nematoda</taxon>
        <taxon>Enoplea</taxon>
        <taxon>Dorylaimia</taxon>
        <taxon>Mermithida</taxon>
        <taxon>Mermithoidea</taxon>
        <taxon>Mermithidae</taxon>
        <taxon>Romanomermis</taxon>
    </lineage>
</organism>
<feature type="signal peptide" evidence="1">
    <location>
        <begin position="1"/>
        <end position="17"/>
    </location>
</feature>
<keyword evidence="1" id="KW-0732">Signal</keyword>
<keyword evidence="2" id="KW-1185">Reference proteome</keyword>
<evidence type="ECO:0000256" key="1">
    <source>
        <dbReference type="SAM" id="SignalP"/>
    </source>
</evidence>
<accession>A0A915HR05</accession>
<sequence>MFHAFVFFTLLTAQISSYERINCDDPREMNDIYIESHAWFACDAAKSERLESDCIICSSPEFPFIGQYIGKMTLQKFLGATRLTMISTLVVLNADGYQYINCDYESEKNDIYINSNAWFACDIRKKEHFRYCVIFNDSIFSGKYISRDTLAMFPGVSGPINDKHLELLCNNITSRYSCQDIEDQIDGEYDIYRGDFCVGSKGKIRRYINEQVMMKDCNRADMLYGH</sequence>